<feature type="region of interest" description="Disordered" evidence="1">
    <location>
        <begin position="505"/>
        <end position="537"/>
    </location>
</feature>
<protein>
    <submittedName>
        <fullName evidence="3">Uncharacterized protein LOC112041678</fullName>
    </submittedName>
</protein>
<feature type="compositionally biased region" description="Pro residues" evidence="1">
    <location>
        <begin position="908"/>
        <end position="918"/>
    </location>
</feature>
<dbReference type="GeneID" id="112041678"/>
<accession>A0A2R2MLP1</accession>
<feature type="region of interest" description="Disordered" evidence="1">
    <location>
        <begin position="763"/>
        <end position="918"/>
    </location>
</feature>
<feature type="compositionally biased region" description="Polar residues" evidence="1">
    <location>
        <begin position="156"/>
        <end position="176"/>
    </location>
</feature>
<dbReference type="InParanoid" id="A0A2R2MLP1"/>
<feature type="compositionally biased region" description="Polar residues" evidence="1">
    <location>
        <begin position="335"/>
        <end position="345"/>
    </location>
</feature>
<proteinExistence type="predicted"/>
<feature type="compositionally biased region" description="Polar residues" evidence="1">
    <location>
        <begin position="375"/>
        <end position="411"/>
    </location>
</feature>
<dbReference type="Proteomes" id="UP000085678">
    <property type="component" value="Unplaced"/>
</dbReference>
<dbReference type="RefSeq" id="XP_023930972.1">
    <property type="nucleotide sequence ID" value="XM_024075204.1"/>
</dbReference>
<feature type="compositionally biased region" description="Polar residues" evidence="1">
    <location>
        <begin position="352"/>
        <end position="363"/>
    </location>
</feature>
<reference evidence="3" key="1">
    <citation type="submission" date="2025-08" db="UniProtKB">
        <authorList>
            <consortium name="RefSeq"/>
        </authorList>
    </citation>
    <scope>IDENTIFICATION</scope>
    <source>
        <tissue evidence="3">Gonads</tissue>
    </source>
</reference>
<organism evidence="2 3">
    <name type="scientific">Lingula anatina</name>
    <name type="common">Brachiopod</name>
    <name type="synonym">Lingula unguis</name>
    <dbReference type="NCBI Taxonomy" id="7574"/>
    <lineage>
        <taxon>Eukaryota</taxon>
        <taxon>Metazoa</taxon>
        <taxon>Spiralia</taxon>
        <taxon>Lophotrochozoa</taxon>
        <taxon>Brachiopoda</taxon>
        <taxon>Linguliformea</taxon>
        <taxon>Lingulata</taxon>
        <taxon>Lingulida</taxon>
        <taxon>Linguloidea</taxon>
        <taxon>Lingulidae</taxon>
        <taxon>Lingula</taxon>
    </lineage>
</organism>
<feature type="compositionally biased region" description="Polar residues" evidence="1">
    <location>
        <begin position="212"/>
        <end position="222"/>
    </location>
</feature>
<evidence type="ECO:0000256" key="1">
    <source>
        <dbReference type="SAM" id="MobiDB-lite"/>
    </source>
</evidence>
<keyword evidence="2" id="KW-1185">Reference proteome</keyword>
<feature type="compositionally biased region" description="Basic and acidic residues" evidence="1">
    <location>
        <begin position="435"/>
        <end position="449"/>
    </location>
</feature>
<feature type="compositionally biased region" description="Basic and acidic residues" evidence="1">
    <location>
        <begin position="124"/>
        <end position="155"/>
    </location>
</feature>
<feature type="compositionally biased region" description="Basic residues" evidence="1">
    <location>
        <begin position="30"/>
        <end position="40"/>
    </location>
</feature>
<sequence length="918" mass="101610">MSEASSHPSTPPHSRLRSRRKNYQYVSHSIRSKNVYHGKRASPMSPPGHVTSPSPGGSKPALKPKPGRVSNTVEGMEFKFDPVFIAKLNQAGHGNRGNKRNSRPPISPKPRLLTDNKSNNAQADGEKRCSITEIKEMFEGDSARSSLERIKEQFESRTAVNTKSSAANQGISNRSSAGPKPSVRRGKVASKSSDPEKPRITSPVSEFKNKFQMASVSNQAQQIVKPAGSGDQVGAVSNSTDLQTTHKEETHDSFSGMKRAPVAKPRNSLHKKEPLTQAKLNISLDPKLVEKFQSQENKSSAAAVREKPVLRPKPNGNDIKARISDFSRSSSDSSGAFNTQKNSLTDMGDCSRNPTVSQVSQLKEQFLQGAAQKPNIPTKTNDITSKNGGITTKNGDITTRNSDITTKNNDITAPPSHQHSSHSQDKSKTTAQPAKESRRDSDNKRESKTFHVLPKPHQVNRSPRDNSYAYDDVVLTFPTRSNPEEVQSRNGRLPLTMDRERADSWSSACSDDGRPFTATFAPGGKDSGSDNQSQEADEGWIDEEVIEENTTMHILPVTRKKKSTTLRRRVLKQLHLQFENINQRKRASLNRQSTKTRECRRKSLPRQRYFSDPLKHAQSETVVVEDIYDDNEIIPQGEEEWESASDDGYEEIDEEDGPVELTGFKKLTSYDGRSETSESRISEEIVLLPTRKETAKVSPKLMSKFKSKINKAASHFTIATKHLRKDLKISSDDYSIGMGKQNNKHLEHSHSVACLDSWEESHEVVPPEQNSPMIIVPHKGPISPPIPRRVEKPKPIPASRGKPRSDSDTDQYNTFQDFTAGSASSDISGNCDSKDIPDITGSPPVPPRLTKPRGVTMATVHGHLNNQETRNSRAQSFDVDSSHLKASHIGEQGKARSAEDIATQYDTRPPPPLPRSGK</sequence>
<feature type="region of interest" description="Disordered" evidence="1">
    <location>
        <begin position="89"/>
        <end position="278"/>
    </location>
</feature>
<gene>
    <name evidence="3" type="primary">LOC112041678</name>
</gene>
<evidence type="ECO:0000313" key="2">
    <source>
        <dbReference type="Proteomes" id="UP000085678"/>
    </source>
</evidence>
<dbReference type="AlphaFoldDB" id="A0A2R2MLP1"/>
<feature type="compositionally biased region" description="Polar residues" evidence="1">
    <location>
        <begin position="864"/>
        <end position="879"/>
    </location>
</feature>
<dbReference type="KEGG" id="lak:112041678"/>
<feature type="compositionally biased region" description="Polar residues" evidence="1">
    <location>
        <begin position="810"/>
        <end position="831"/>
    </location>
</feature>
<feature type="region of interest" description="Disordered" evidence="1">
    <location>
        <begin position="1"/>
        <end position="74"/>
    </location>
</feature>
<evidence type="ECO:0000313" key="3">
    <source>
        <dbReference type="RefSeq" id="XP_023930972.1"/>
    </source>
</evidence>
<feature type="region of interest" description="Disordered" evidence="1">
    <location>
        <begin position="293"/>
        <end position="467"/>
    </location>
</feature>
<name>A0A2R2MLP1_LINAN</name>